<keyword evidence="3" id="KW-1185">Reference proteome</keyword>
<evidence type="ECO:0000313" key="2">
    <source>
        <dbReference type="EMBL" id="SEI86878.1"/>
    </source>
</evidence>
<dbReference type="Pfam" id="PF01944">
    <property type="entry name" value="SpoIIM"/>
    <property type="match status" value="1"/>
</dbReference>
<dbReference type="Proteomes" id="UP000198564">
    <property type="component" value="Unassembled WGS sequence"/>
</dbReference>
<keyword evidence="1" id="KW-0812">Transmembrane</keyword>
<name>A0A1H6U3E1_9LACT</name>
<evidence type="ECO:0000256" key="1">
    <source>
        <dbReference type="SAM" id="Phobius"/>
    </source>
</evidence>
<evidence type="ECO:0000313" key="3">
    <source>
        <dbReference type="Proteomes" id="UP000198564"/>
    </source>
</evidence>
<dbReference type="RefSeq" id="WP_091635419.1">
    <property type="nucleotide sequence ID" value="NZ_FNYW01000027.1"/>
</dbReference>
<accession>A0A1H6U3E1</accession>
<dbReference type="InterPro" id="IPR002798">
    <property type="entry name" value="SpoIIM-like"/>
</dbReference>
<reference evidence="3" key="1">
    <citation type="submission" date="2016-10" db="EMBL/GenBank/DDBJ databases">
        <authorList>
            <person name="Varghese N."/>
            <person name="Submissions S."/>
        </authorList>
    </citation>
    <scope>NUCLEOTIDE SEQUENCE [LARGE SCALE GENOMIC DNA]</scope>
    <source>
        <strain evidence="3">DSM 25751</strain>
    </source>
</reference>
<dbReference type="AlphaFoldDB" id="A0A1H6U3E1"/>
<proteinExistence type="predicted"/>
<gene>
    <name evidence="2" type="ORF">SAMN04488113_12716</name>
</gene>
<dbReference type="EMBL" id="FNYW01000027">
    <property type="protein sequence ID" value="SEI86878.1"/>
    <property type="molecule type" value="Genomic_DNA"/>
</dbReference>
<feature type="transmembrane region" description="Helical" evidence="1">
    <location>
        <begin position="146"/>
        <end position="167"/>
    </location>
</feature>
<feature type="transmembrane region" description="Helical" evidence="1">
    <location>
        <begin position="49"/>
        <end position="71"/>
    </location>
</feature>
<feature type="transmembrane region" description="Helical" evidence="1">
    <location>
        <begin position="7"/>
        <end position="29"/>
    </location>
</feature>
<keyword evidence="1" id="KW-0472">Membrane</keyword>
<feature type="transmembrane region" description="Helical" evidence="1">
    <location>
        <begin position="78"/>
        <end position="98"/>
    </location>
</feature>
<organism evidence="2 3">
    <name type="scientific">Alkalibacterium gilvum</name>
    <dbReference type="NCBI Taxonomy" id="1130080"/>
    <lineage>
        <taxon>Bacteria</taxon>
        <taxon>Bacillati</taxon>
        <taxon>Bacillota</taxon>
        <taxon>Bacilli</taxon>
        <taxon>Lactobacillales</taxon>
        <taxon>Carnobacteriaceae</taxon>
        <taxon>Alkalibacterium</taxon>
    </lineage>
</organism>
<dbReference type="STRING" id="1130080.SAMN04488113_12716"/>
<protein>
    <submittedName>
        <fullName evidence="2">Stage II sporulation protein M</fullName>
    </submittedName>
</protein>
<feature type="transmembrane region" description="Helical" evidence="1">
    <location>
        <begin position="104"/>
        <end position="125"/>
    </location>
</feature>
<keyword evidence="1" id="KW-1133">Transmembrane helix</keyword>
<sequence length="168" mass="18566">MKKIISIPFVSLFIGIITGFTYGSYSLITLNPQLTTLRFFPLVTHNLKVGIFIFLGGIITFSILSLSILILNGFSLGLALSALITNYEILFIIKYLLIHGVIELLGFICVAVGSMCVTYHVVGLISNKFKKEKPFFSNSMLFLKRSLLWTLSGTTLIVVAALIEVIII</sequence>